<proteinExistence type="predicted"/>
<evidence type="ECO:0000313" key="1">
    <source>
        <dbReference type="EMBL" id="KAJ8438605.1"/>
    </source>
</evidence>
<gene>
    <name evidence="1" type="ORF">Cgig2_010389</name>
</gene>
<comment type="caution">
    <text evidence="1">The sequence shown here is derived from an EMBL/GenBank/DDBJ whole genome shotgun (WGS) entry which is preliminary data.</text>
</comment>
<evidence type="ECO:0000313" key="2">
    <source>
        <dbReference type="Proteomes" id="UP001153076"/>
    </source>
</evidence>
<name>A0A9Q1K825_9CARY</name>
<dbReference type="EMBL" id="JAKOGI010000248">
    <property type="protein sequence ID" value="KAJ8438605.1"/>
    <property type="molecule type" value="Genomic_DNA"/>
</dbReference>
<dbReference type="Proteomes" id="UP001153076">
    <property type="component" value="Unassembled WGS sequence"/>
</dbReference>
<reference evidence="1" key="1">
    <citation type="submission" date="2022-04" db="EMBL/GenBank/DDBJ databases">
        <title>Carnegiea gigantea Genome sequencing and assembly v2.</title>
        <authorList>
            <person name="Copetti D."/>
            <person name="Sanderson M.J."/>
            <person name="Burquez A."/>
            <person name="Wojciechowski M.F."/>
        </authorList>
    </citation>
    <scope>NUCLEOTIDE SEQUENCE</scope>
    <source>
        <strain evidence="1">SGP5-SGP5p</strain>
        <tissue evidence="1">Aerial part</tissue>
    </source>
</reference>
<accession>A0A9Q1K825</accession>
<keyword evidence="2" id="KW-1185">Reference proteome</keyword>
<protein>
    <recommendedName>
        <fullName evidence="3">Reverse transcriptase zinc-binding domain-containing protein</fullName>
    </recommendedName>
</protein>
<evidence type="ECO:0008006" key="3">
    <source>
        <dbReference type="Google" id="ProtNLM"/>
    </source>
</evidence>
<sequence>MEMGVVRESAPYRYTETNDLLGKGALRRIIWRVPVTQHVRFFIWLIAHDHIMHNLNRFTQGMALDPLYRECPVWLAWFGINLYPRHGKLLFLHSVSKTSSKIVLTLLALGDEIGPLCLQPPPRGYGTGIPRVALKVLIRDLHIHRGLYLIGVIRLSKL</sequence>
<dbReference type="AlphaFoldDB" id="A0A9Q1K825"/>
<organism evidence="1 2">
    <name type="scientific">Carnegiea gigantea</name>
    <dbReference type="NCBI Taxonomy" id="171969"/>
    <lineage>
        <taxon>Eukaryota</taxon>
        <taxon>Viridiplantae</taxon>
        <taxon>Streptophyta</taxon>
        <taxon>Embryophyta</taxon>
        <taxon>Tracheophyta</taxon>
        <taxon>Spermatophyta</taxon>
        <taxon>Magnoliopsida</taxon>
        <taxon>eudicotyledons</taxon>
        <taxon>Gunneridae</taxon>
        <taxon>Pentapetalae</taxon>
        <taxon>Caryophyllales</taxon>
        <taxon>Cactineae</taxon>
        <taxon>Cactaceae</taxon>
        <taxon>Cactoideae</taxon>
        <taxon>Echinocereeae</taxon>
        <taxon>Carnegiea</taxon>
    </lineage>
</organism>